<dbReference type="PANTHER" id="PTHR48075:SF9">
    <property type="entry name" value="3-HYDROXYBUTYRYL-COA DEHYDROGENASE"/>
    <property type="match status" value="1"/>
</dbReference>
<dbReference type="GO" id="GO:0006635">
    <property type="term" value="P:fatty acid beta-oxidation"/>
    <property type="evidence" value="ECO:0007669"/>
    <property type="project" value="TreeGrafter"/>
</dbReference>
<dbReference type="GO" id="GO:0070403">
    <property type="term" value="F:NAD+ binding"/>
    <property type="evidence" value="ECO:0007669"/>
    <property type="project" value="InterPro"/>
</dbReference>
<feature type="domain" description="3-hydroxyacyl-CoA dehydrogenase C-terminal" evidence="5">
    <location>
        <begin position="174"/>
        <end position="270"/>
    </location>
</feature>
<dbReference type="Pfam" id="PF00725">
    <property type="entry name" value="3HCDH"/>
    <property type="match status" value="2"/>
</dbReference>
<comment type="similarity">
    <text evidence="2">Belongs to the 3-hydroxyacyl-CoA dehydrogenase family.</text>
</comment>
<evidence type="ECO:0000256" key="3">
    <source>
        <dbReference type="ARBA" id="ARBA00023002"/>
    </source>
</evidence>
<evidence type="ECO:0000256" key="1">
    <source>
        <dbReference type="ARBA" id="ARBA00005086"/>
    </source>
</evidence>
<dbReference type="AlphaFoldDB" id="A0A255GH97"/>
<dbReference type="Gene3D" id="1.10.1040.10">
    <property type="entry name" value="N-(1-d-carboxylethyl)-l-norvaline Dehydrogenase, domain 2"/>
    <property type="match status" value="2"/>
</dbReference>
<keyword evidence="8" id="KW-1185">Reference proteome</keyword>
<dbReference type="OrthoDB" id="5240528at2"/>
<comment type="caution">
    <text evidence="7">The sequence shown here is derived from an EMBL/GenBank/DDBJ whole genome shotgun (WGS) entry which is preliminary data.</text>
</comment>
<feature type="domain" description="3-hydroxyacyl-CoA dehydrogenase C-terminal" evidence="5">
    <location>
        <begin position="294"/>
        <end position="370"/>
    </location>
</feature>
<name>A0A255GH97_9ACTN</name>
<organism evidence="7 8">
    <name type="scientific">Enemella evansiae</name>
    <dbReference type="NCBI Taxonomy" id="2016499"/>
    <lineage>
        <taxon>Bacteria</taxon>
        <taxon>Bacillati</taxon>
        <taxon>Actinomycetota</taxon>
        <taxon>Actinomycetes</taxon>
        <taxon>Propionibacteriales</taxon>
        <taxon>Propionibacteriaceae</taxon>
        <taxon>Enemella</taxon>
    </lineage>
</organism>
<gene>
    <name evidence="7" type="ORF">CGZ94_07050</name>
</gene>
<sequence>MGAGIVEVFARAGLTVRGIEYNDQALERGRAILQKSTDRAVAKEKLTADEQTALLGRIEFTTDTAAGVTDADLVIEAVNENLELKTSIFQTIDEAAPKTAILASNTSSLSVTAIAAAVADPSRVLGVHFFNPAPVQTLVELIRTVHTSDQTIQRMADLLRGLGKSPIVCGDRAGFIVNALLVPYLGSAIRLYENGFCTREELDQAMVEQAGYPMGPLTLTDLVGNDVTLAVLERMYDETKDRLTAPPSLLRQLVTAGWHGRKSGRGFYSYAEGGGEDPGPVPPPRGSRAGELPDRLVAEYLNNCLRMVEVGYASVDDIDTGMVEGCRMPPPFEVLATLGPKHVLDVQRRTFDETAEPGHRPALLLEQLAQVENPAAAIDELRRATAA</sequence>
<dbReference type="EMBL" id="NMVO01000012">
    <property type="protein sequence ID" value="OYO14802.1"/>
    <property type="molecule type" value="Genomic_DNA"/>
</dbReference>
<dbReference type="Pfam" id="PF02737">
    <property type="entry name" value="3HCDH_N"/>
    <property type="match status" value="1"/>
</dbReference>
<dbReference type="InterPro" id="IPR013328">
    <property type="entry name" value="6PGD_dom2"/>
</dbReference>
<dbReference type="InterPro" id="IPR008927">
    <property type="entry name" value="6-PGluconate_DH-like_C_sf"/>
</dbReference>
<evidence type="ECO:0000259" key="5">
    <source>
        <dbReference type="Pfam" id="PF00725"/>
    </source>
</evidence>
<evidence type="ECO:0000256" key="4">
    <source>
        <dbReference type="SAM" id="MobiDB-lite"/>
    </source>
</evidence>
<evidence type="ECO:0000313" key="7">
    <source>
        <dbReference type="EMBL" id="OYO14802.1"/>
    </source>
</evidence>
<proteinExistence type="inferred from homology"/>
<dbReference type="Proteomes" id="UP000215896">
    <property type="component" value="Unassembled WGS sequence"/>
</dbReference>
<dbReference type="PANTHER" id="PTHR48075">
    <property type="entry name" value="3-HYDROXYACYL-COA DEHYDROGENASE FAMILY PROTEIN"/>
    <property type="match status" value="1"/>
</dbReference>
<dbReference type="GO" id="GO:0008691">
    <property type="term" value="F:3-hydroxybutyryl-CoA dehydrogenase activity"/>
    <property type="evidence" value="ECO:0007669"/>
    <property type="project" value="TreeGrafter"/>
</dbReference>
<dbReference type="Gene3D" id="3.40.50.720">
    <property type="entry name" value="NAD(P)-binding Rossmann-like Domain"/>
    <property type="match status" value="1"/>
</dbReference>
<reference evidence="7 8" key="1">
    <citation type="submission" date="2017-07" db="EMBL/GenBank/DDBJ databases">
        <title>Draft whole genome sequences of clinical Proprionibacteriaceae strains.</title>
        <authorList>
            <person name="Bernier A.-M."/>
            <person name="Bernard K."/>
            <person name="Domingo M.-C."/>
        </authorList>
    </citation>
    <scope>NUCLEOTIDE SEQUENCE [LARGE SCALE GENOMIC DNA]</scope>
    <source>
        <strain evidence="7 8">NML 030167</strain>
    </source>
</reference>
<evidence type="ECO:0000259" key="6">
    <source>
        <dbReference type="Pfam" id="PF02737"/>
    </source>
</evidence>
<feature type="domain" description="3-hydroxyacyl-CoA dehydrogenase NAD binding" evidence="6">
    <location>
        <begin position="1"/>
        <end position="171"/>
    </location>
</feature>
<dbReference type="FunFam" id="3.40.50.720:FF:000009">
    <property type="entry name" value="Fatty oxidation complex, alpha subunit"/>
    <property type="match status" value="1"/>
</dbReference>
<accession>A0A255GH97</accession>
<dbReference type="SUPFAM" id="SSF51735">
    <property type="entry name" value="NAD(P)-binding Rossmann-fold domains"/>
    <property type="match status" value="1"/>
</dbReference>
<keyword evidence="3" id="KW-0560">Oxidoreductase</keyword>
<feature type="region of interest" description="Disordered" evidence="4">
    <location>
        <begin position="269"/>
        <end position="288"/>
    </location>
</feature>
<evidence type="ECO:0000313" key="8">
    <source>
        <dbReference type="Proteomes" id="UP000215896"/>
    </source>
</evidence>
<comment type="pathway">
    <text evidence="1">Lipid metabolism; butanoate metabolism.</text>
</comment>
<dbReference type="InterPro" id="IPR006108">
    <property type="entry name" value="3HC_DH_C"/>
</dbReference>
<dbReference type="InterPro" id="IPR036291">
    <property type="entry name" value="NAD(P)-bd_dom_sf"/>
</dbReference>
<evidence type="ECO:0000256" key="2">
    <source>
        <dbReference type="ARBA" id="ARBA00009463"/>
    </source>
</evidence>
<dbReference type="InterPro" id="IPR006176">
    <property type="entry name" value="3-OHacyl-CoA_DH_NAD-bd"/>
</dbReference>
<dbReference type="SUPFAM" id="SSF48179">
    <property type="entry name" value="6-phosphogluconate dehydrogenase C-terminal domain-like"/>
    <property type="match status" value="2"/>
</dbReference>
<protein>
    <submittedName>
        <fullName evidence="7">3-hydroxyacyl-CoA dehydrogenase</fullName>
    </submittedName>
</protein>